<evidence type="ECO:0000256" key="14">
    <source>
        <dbReference type="HAMAP-Rule" id="MF_00046"/>
    </source>
</evidence>
<keyword evidence="4 14" id="KW-0963">Cytoplasm</keyword>
<dbReference type="GO" id="GO:0005524">
    <property type="term" value="F:ATP binding"/>
    <property type="evidence" value="ECO:0007669"/>
    <property type="project" value="UniProtKB-UniRule"/>
</dbReference>
<evidence type="ECO:0000256" key="11">
    <source>
        <dbReference type="ARBA" id="ARBA00023306"/>
    </source>
</evidence>
<keyword evidence="6 14" id="KW-0132">Cell division</keyword>
<feature type="domain" description="Mur ligase central" evidence="17">
    <location>
        <begin position="129"/>
        <end position="307"/>
    </location>
</feature>
<evidence type="ECO:0000256" key="5">
    <source>
        <dbReference type="ARBA" id="ARBA00022598"/>
    </source>
</evidence>
<proteinExistence type="inferred from homology"/>
<keyword evidence="5 14" id="KW-0436">Ligase</keyword>
<evidence type="ECO:0000256" key="6">
    <source>
        <dbReference type="ARBA" id="ARBA00022618"/>
    </source>
</evidence>
<dbReference type="HOGENOM" id="CLU_028104_2_2_7"/>
<dbReference type="GO" id="GO:0008763">
    <property type="term" value="F:UDP-N-acetylmuramate-L-alanine ligase activity"/>
    <property type="evidence" value="ECO:0007669"/>
    <property type="project" value="UniProtKB-UniRule"/>
</dbReference>
<dbReference type="UniPathway" id="UPA00219"/>
<comment type="subcellular location">
    <subcellularLocation>
        <location evidence="1 14">Cytoplasm</location>
    </subcellularLocation>
</comment>
<comment type="catalytic activity">
    <reaction evidence="13 14">
        <text>UDP-N-acetyl-alpha-D-muramate + L-alanine + ATP = UDP-N-acetyl-alpha-D-muramoyl-L-alanine + ADP + phosphate + H(+)</text>
        <dbReference type="Rhea" id="RHEA:23372"/>
        <dbReference type="ChEBI" id="CHEBI:15378"/>
        <dbReference type="ChEBI" id="CHEBI:30616"/>
        <dbReference type="ChEBI" id="CHEBI:43474"/>
        <dbReference type="ChEBI" id="CHEBI:57972"/>
        <dbReference type="ChEBI" id="CHEBI:70757"/>
        <dbReference type="ChEBI" id="CHEBI:83898"/>
        <dbReference type="ChEBI" id="CHEBI:456216"/>
        <dbReference type="EC" id="6.3.2.8"/>
    </reaction>
</comment>
<dbReference type="AlphaFoldDB" id="L0R8F7"/>
<evidence type="ECO:0000259" key="16">
    <source>
        <dbReference type="Pfam" id="PF02875"/>
    </source>
</evidence>
<keyword evidence="9 14" id="KW-0133">Cell shape</keyword>
<dbReference type="InterPro" id="IPR050061">
    <property type="entry name" value="MurCDEF_pg_biosynth"/>
</dbReference>
<keyword evidence="12 14" id="KW-0961">Cell wall biogenesis/degradation</keyword>
<evidence type="ECO:0000259" key="15">
    <source>
        <dbReference type="Pfam" id="PF01225"/>
    </source>
</evidence>
<sequence length="489" mass="52806">MIAAEGPSVPLVTDAACPIMRSRVGNIHMIGIGGSGMSGIAEVLINMGFTVTGSDLAAGAPVKRLLKMGAQVFIGHGGDNVSGADVVVKSTAISENNPEVVKARELGIPIIPRAEMLAELMRLRTGIAVAGTHGKTTTTSLLATIFTEAELDPTVIIGGRLNTFGSNARLGDGQYLIAEADESDGSFLCLSPIITIVTNVDKDHMDFYDDQDAIDESFRKFMNSIPFYGMNIVCGDDKGVKRLLPSIKRPCMTYGLEKSNRLRAEILSCEVRSLFKVFLDDELLGEVSLAQPGKHNVLNALGAIGVALEAGIDKKAILSGLSNFMGVGRRFEKKGECKGVMVVDDYGHHPAEIQATIETAKSCFPGRRLVVAFQPHRFTRTQALFGEFCKTFELADELLLTEIYPASESPIPGVNGMSLAQGIRQISSTKVRFYPDFEMMENELPNILKPGDLFITQGAGSIYKIGENYLRFLEEQGCDCKIAQPCTPE</sequence>
<feature type="domain" description="Mur ligase N-terminal catalytic" evidence="15">
    <location>
        <begin position="26"/>
        <end position="123"/>
    </location>
</feature>
<dbReference type="GO" id="GO:0008360">
    <property type="term" value="P:regulation of cell shape"/>
    <property type="evidence" value="ECO:0007669"/>
    <property type="project" value="UniProtKB-KW"/>
</dbReference>
<dbReference type="NCBIfam" id="TIGR01082">
    <property type="entry name" value="murC"/>
    <property type="match status" value="1"/>
</dbReference>
<dbReference type="STRING" id="1121451.DESAM_20211"/>
<dbReference type="GO" id="GO:0005737">
    <property type="term" value="C:cytoplasm"/>
    <property type="evidence" value="ECO:0007669"/>
    <property type="project" value="UniProtKB-SubCell"/>
</dbReference>
<dbReference type="InterPro" id="IPR005758">
    <property type="entry name" value="UDP-N-AcMur_Ala_ligase_MurC"/>
</dbReference>
<dbReference type="InterPro" id="IPR036615">
    <property type="entry name" value="Mur_ligase_C_dom_sf"/>
</dbReference>
<organism evidence="18 19">
    <name type="scientific">Maridesulfovibrio hydrothermalis AM13 = DSM 14728</name>
    <dbReference type="NCBI Taxonomy" id="1121451"/>
    <lineage>
        <taxon>Bacteria</taxon>
        <taxon>Pseudomonadati</taxon>
        <taxon>Thermodesulfobacteriota</taxon>
        <taxon>Desulfovibrionia</taxon>
        <taxon>Desulfovibrionales</taxon>
        <taxon>Desulfovibrionaceae</taxon>
        <taxon>Maridesulfovibrio</taxon>
    </lineage>
</organism>
<dbReference type="SUPFAM" id="SSF53623">
    <property type="entry name" value="MurD-like peptide ligases, catalytic domain"/>
    <property type="match status" value="1"/>
</dbReference>
<keyword evidence="7 14" id="KW-0547">Nucleotide-binding</keyword>
<dbReference type="PANTHER" id="PTHR43445">
    <property type="entry name" value="UDP-N-ACETYLMURAMATE--L-ALANINE LIGASE-RELATED"/>
    <property type="match status" value="1"/>
</dbReference>
<dbReference type="PATRIC" id="fig|1121451.3.peg.483"/>
<evidence type="ECO:0000256" key="13">
    <source>
        <dbReference type="ARBA" id="ARBA00047833"/>
    </source>
</evidence>
<dbReference type="Gene3D" id="3.40.1190.10">
    <property type="entry name" value="Mur-like, catalytic domain"/>
    <property type="match status" value="1"/>
</dbReference>
<evidence type="ECO:0000313" key="18">
    <source>
        <dbReference type="EMBL" id="CCO22502.1"/>
    </source>
</evidence>
<comment type="pathway">
    <text evidence="2 14">Cell wall biogenesis; peptidoglycan biosynthesis.</text>
</comment>
<evidence type="ECO:0000256" key="1">
    <source>
        <dbReference type="ARBA" id="ARBA00004496"/>
    </source>
</evidence>
<evidence type="ECO:0000256" key="12">
    <source>
        <dbReference type="ARBA" id="ARBA00023316"/>
    </source>
</evidence>
<evidence type="ECO:0000256" key="9">
    <source>
        <dbReference type="ARBA" id="ARBA00022960"/>
    </source>
</evidence>
<dbReference type="eggNOG" id="COG0773">
    <property type="taxonomic scope" value="Bacteria"/>
</dbReference>
<dbReference type="GO" id="GO:0009252">
    <property type="term" value="P:peptidoglycan biosynthetic process"/>
    <property type="evidence" value="ECO:0007669"/>
    <property type="project" value="UniProtKB-UniRule"/>
</dbReference>
<dbReference type="SUPFAM" id="SSF51984">
    <property type="entry name" value="MurCD N-terminal domain"/>
    <property type="match status" value="1"/>
</dbReference>
<comment type="similarity">
    <text evidence="14">Belongs to the MurCDEF family.</text>
</comment>
<evidence type="ECO:0000256" key="10">
    <source>
        <dbReference type="ARBA" id="ARBA00022984"/>
    </source>
</evidence>
<dbReference type="PANTHER" id="PTHR43445:SF3">
    <property type="entry name" value="UDP-N-ACETYLMURAMATE--L-ALANINE LIGASE"/>
    <property type="match status" value="1"/>
</dbReference>
<evidence type="ECO:0000256" key="2">
    <source>
        <dbReference type="ARBA" id="ARBA00004752"/>
    </source>
</evidence>
<name>L0R8F7_9BACT</name>
<feature type="domain" description="Mur ligase C-terminal" evidence="16">
    <location>
        <begin position="329"/>
        <end position="460"/>
    </location>
</feature>
<dbReference type="EMBL" id="FO203522">
    <property type="protein sequence ID" value="CCO22502.1"/>
    <property type="molecule type" value="Genomic_DNA"/>
</dbReference>
<comment type="function">
    <text evidence="14">Cell wall formation.</text>
</comment>
<reference evidence="18 19" key="1">
    <citation type="submission" date="2012-10" db="EMBL/GenBank/DDBJ databases">
        <authorList>
            <person name="Genoscope - CEA"/>
        </authorList>
    </citation>
    <scope>NUCLEOTIDE SEQUENCE [LARGE SCALE GENOMIC DNA]</scope>
    <source>
        <strain evidence="19">AM13 / DSM 14728</strain>
    </source>
</reference>
<evidence type="ECO:0000256" key="7">
    <source>
        <dbReference type="ARBA" id="ARBA00022741"/>
    </source>
</evidence>
<dbReference type="InterPro" id="IPR013221">
    <property type="entry name" value="Mur_ligase_cen"/>
</dbReference>
<dbReference type="HAMAP" id="MF_00046">
    <property type="entry name" value="MurC"/>
    <property type="match status" value="1"/>
</dbReference>
<feature type="binding site" evidence="14">
    <location>
        <begin position="131"/>
        <end position="137"/>
    </location>
    <ligand>
        <name>ATP</name>
        <dbReference type="ChEBI" id="CHEBI:30616"/>
    </ligand>
</feature>
<dbReference type="Gene3D" id="3.90.190.20">
    <property type="entry name" value="Mur ligase, C-terminal domain"/>
    <property type="match status" value="1"/>
</dbReference>
<protein>
    <recommendedName>
        <fullName evidence="3 14">UDP-N-acetylmuramate--L-alanine ligase</fullName>
        <ecNumber evidence="3 14">6.3.2.8</ecNumber>
    </recommendedName>
    <alternativeName>
        <fullName evidence="14">UDP-N-acetylmuramoyl-L-alanine synthetase</fullName>
    </alternativeName>
</protein>
<dbReference type="Pfam" id="PF08245">
    <property type="entry name" value="Mur_ligase_M"/>
    <property type="match status" value="1"/>
</dbReference>
<dbReference type="GO" id="GO:0071555">
    <property type="term" value="P:cell wall organization"/>
    <property type="evidence" value="ECO:0007669"/>
    <property type="project" value="UniProtKB-KW"/>
</dbReference>
<gene>
    <name evidence="14 18" type="primary">murC</name>
    <name evidence="18" type="ORF">DESAM_20211</name>
</gene>
<evidence type="ECO:0000256" key="8">
    <source>
        <dbReference type="ARBA" id="ARBA00022840"/>
    </source>
</evidence>
<accession>L0R8F7</accession>
<evidence type="ECO:0000259" key="17">
    <source>
        <dbReference type="Pfam" id="PF08245"/>
    </source>
</evidence>
<dbReference type="GO" id="GO:0051301">
    <property type="term" value="P:cell division"/>
    <property type="evidence" value="ECO:0007669"/>
    <property type="project" value="UniProtKB-KW"/>
</dbReference>
<keyword evidence="19" id="KW-1185">Reference proteome</keyword>
<dbReference type="KEGG" id="dhy:DESAM_20211"/>
<dbReference type="InterPro" id="IPR004101">
    <property type="entry name" value="Mur_ligase_C"/>
</dbReference>
<keyword evidence="8 14" id="KW-0067">ATP-binding</keyword>
<dbReference type="InterPro" id="IPR000713">
    <property type="entry name" value="Mur_ligase_N"/>
</dbReference>
<dbReference type="SUPFAM" id="SSF53244">
    <property type="entry name" value="MurD-like peptide ligases, peptide-binding domain"/>
    <property type="match status" value="1"/>
</dbReference>
<keyword evidence="10 14" id="KW-0573">Peptidoglycan synthesis</keyword>
<dbReference type="Gene3D" id="3.40.50.720">
    <property type="entry name" value="NAD(P)-binding Rossmann-like Domain"/>
    <property type="match status" value="1"/>
</dbReference>
<evidence type="ECO:0000256" key="4">
    <source>
        <dbReference type="ARBA" id="ARBA00022490"/>
    </source>
</evidence>
<dbReference type="Pfam" id="PF02875">
    <property type="entry name" value="Mur_ligase_C"/>
    <property type="match status" value="1"/>
</dbReference>
<dbReference type="Proteomes" id="UP000010808">
    <property type="component" value="Chromosome"/>
</dbReference>
<evidence type="ECO:0000313" key="19">
    <source>
        <dbReference type="Proteomes" id="UP000010808"/>
    </source>
</evidence>
<dbReference type="InterPro" id="IPR036565">
    <property type="entry name" value="Mur-like_cat_sf"/>
</dbReference>
<keyword evidence="11 14" id="KW-0131">Cell cycle</keyword>
<dbReference type="Pfam" id="PF01225">
    <property type="entry name" value="Mur_ligase"/>
    <property type="match status" value="1"/>
</dbReference>
<evidence type="ECO:0000256" key="3">
    <source>
        <dbReference type="ARBA" id="ARBA00012211"/>
    </source>
</evidence>
<dbReference type="EC" id="6.3.2.8" evidence="3 14"/>